<dbReference type="InterPro" id="IPR050109">
    <property type="entry name" value="HTH-type_TetR-like_transc_reg"/>
</dbReference>
<dbReference type="InterPro" id="IPR001647">
    <property type="entry name" value="HTH_TetR"/>
</dbReference>
<dbReference type="Pfam" id="PF17940">
    <property type="entry name" value="TetR_C_31"/>
    <property type="match status" value="1"/>
</dbReference>
<keyword evidence="3" id="KW-0804">Transcription</keyword>
<evidence type="ECO:0000313" key="7">
    <source>
        <dbReference type="Proteomes" id="UP000256661"/>
    </source>
</evidence>
<accession>A0A3D9T1Q5</accession>
<evidence type="ECO:0000256" key="1">
    <source>
        <dbReference type="ARBA" id="ARBA00023015"/>
    </source>
</evidence>
<keyword evidence="7" id="KW-1185">Reference proteome</keyword>
<feature type="DNA-binding region" description="H-T-H motif" evidence="4">
    <location>
        <begin position="28"/>
        <end position="47"/>
    </location>
</feature>
<name>A0A3D9T1Q5_9ACTN</name>
<dbReference type="Proteomes" id="UP000256661">
    <property type="component" value="Unassembled WGS sequence"/>
</dbReference>
<dbReference type="PANTHER" id="PTHR30055">
    <property type="entry name" value="HTH-TYPE TRANSCRIPTIONAL REGULATOR RUTR"/>
    <property type="match status" value="1"/>
</dbReference>
<organism evidence="6 7">
    <name type="scientific">Thermomonospora umbrina</name>
    <dbReference type="NCBI Taxonomy" id="111806"/>
    <lineage>
        <taxon>Bacteria</taxon>
        <taxon>Bacillati</taxon>
        <taxon>Actinomycetota</taxon>
        <taxon>Actinomycetes</taxon>
        <taxon>Streptosporangiales</taxon>
        <taxon>Thermomonosporaceae</taxon>
        <taxon>Thermomonospora</taxon>
    </lineage>
</organism>
<evidence type="ECO:0000256" key="2">
    <source>
        <dbReference type="ARBA" id="ARBA00023125"/>
    </source>
</evidence>
<evidence type="ECO:0000256" key="3">
    <source>
        <dbReference type="ARBA" id="ARBA00023163"/>
    </source>
</evidence>
<protein>
    <submittedName>
        <fullName evidence="6">TetR family transcriptional regulator</fullName>
    </submittedName>
</protein>
<sequence length="196" mass="20611">MDTPVAARDRILRATLRLIGEQGVGAVTNRAVAKAAGVSLGSLTYHFPSQTDLLRESLRTFVDTEIARISGRADRLGAGVDLEQAAEEVEKAIIDFAYGPEQIANLELHLHSARDPGLAETSARSVAAYDGLAAAVLTALGIPDAERHAPTVVALLYGLAVRRLATGDDSASGTADAFRLLLYGALPRTAEGHDGR</sequence>
<proteinExistence type="predicted"/>
<evidence type="ECO:0000313" key="6">
    <source>
        <dbReference type="EMBL" id="REE99175.1"/>
    </source>
</evidence>
<dbReference type="Pfam" id="PF00440">
    <property type="entry name" value="TetR_N"/>
    <property type="match status" value="1"/>
</dbReference>
<keyword evidence="1" id="KW-0805">Transcription regulation</keyword>
<dbReference type="GO" id="GO:0003700">
    <property type="term" value="F:DNA-binding transcription factor activity"/>
    <property type="evidence" value="ECO:0007669"/>
    <property type="project" value="TreeGrafter"/>
</dbReference>
<dbReference type="InterPro" id="IPR009057">
    <property type="entry name" value="Homeodomain-like_sf"/>
</dbReference>
<dbReference type="RefSeq" id="WP_116024524.1">
    <property type="nucleotide sequence ID" value="NZ_QTTT01000001.1"/>
</dbReference>
<dbReference type="Gene3D" id="1.10.357.10">
    <property type="entry name" value="Tetracycline Repressor, domain 2"/>
    <property type="match status" value="1"/>
</dbReference>
<feature type="domain" description="HTH tetR-type" evidence="5">
    <location>
        <begin position="5"/>
        <end position="65"/>
    </location>
</feature>
<dbReference type="AlphaFoldDB" id="A0A3D9T1Q5"/>
<dbReference type="SUPFAM" id="SSF46689">
    <property type="entry name" value="Homeodomain-like"/>
    <property type="match status" value="1"/>
</dbReference>
<comment type="caution">
    <text evidence="6">The sequence shown here is derived from an EMBL/GenBank/DDBJ whole genome shotgun (WGS) entry which is preliminary data.</text>
</comment>
<evidence type="ECO:0000259" key="5">
    <source>
        <dbReference type="PROSITE" id="PS50977"/>
    </source>
</evidence>
<dbReference type="InterPro" id="IPR041583">
    <property type="entry name" value="TetR_C_31"/>
</dbReference>
<gene>
    <name evidence="6" type="ORF">DFJ69_4682</name>
</gene>
<evidence type="ECO:0000256" key="4">
    <source>
        <dbReference type="PROSITE-ProRule" id="PRU00335"/>
    </source>
</evidence>
<dbReference type="PANTHER" id="PTHR30055:SF234">
    <property type="entry name" value="HTH-TYPE TRANSCRIPTIONAL REGULATOR BETI"/>
    <property type="match status" value="1"/>
</dbReference>
<dbReference type="OrthoDB" id="6929199at2"/>
<dbReference type="PRINTS" id="PR00455">
    <property type="entry name" value="HTHTETR"/>
</dbReference>
<dbReference type="PROSITE" id="PS50977">
    <property type="entry name" value="HTH_TETR_2"/>
    <property type="match status" value="1"/>
</dbReference>
<dbReference type="GO" id="GO:0000976">
    <property type="term" value="F:transcription cis-regulatory region binding"/>
    <property type="evidence" value="ECO:0007669"/>
    <property type="project" value="TreeGrafter"/>
</dbReference>
<reference evidence="6 7" key="1">
    <citation type="submission" date="2018-08" db="EMBL/GenBank/DDBJ databases">
        <title>Sequencing the genomes of 1000 actinobacteria strains.</title>
        <authorList>
            <person name="Klenk H.-P."/>
        </authorList>
    </citation>
    <scope>NUCLEOTIDE SEQUENCE [LARGE SCALE GENOMIC DNA]</scope>
    <source>
        <strain evidence="6 7">DSM 43927</strain>
    </source>
</reference>
<keyword evidence="2 4" id="KW-0238">DNA-binding</keyword>
<dbReference type="EMBL" id="QTTT01000001">
    <property type="protein sequence ID" value="REE99175.1"/>
    <property type="molecule type" value="Genomic_DNA"/>
</dbReference>